<dbReference type="GeneID" id="69025879"/>
<evidence type="ECO:0000313" key="2">
    <source>
        <dbReference type="Proteomes" id="UP000002039"/>
    </source>
</evidence>
<proteinExistence type="predicted"/>
<sequence length="108" mass="11663">MVSTAGTELAAIATTSFTVSTTYITCQRITTRKQQSENCIPPRALNAEDVGVGTNAANAIQNSRIEISRTSSRMSVGPVHDIQAVPVPRPQGVYVYTVCMGAHLRQWI</sequence>
<organism evidence="1 2">
    <name type="scientific">Ajellomyces dermatitidis (strain ER-3 / ATCC MYA-2586)</name>
    <name type="common">Blastomyces dermatitidis</name>
    <dbReference type="NCBI Taxonomy" id="559297"/>
    <lineage>
        <taxon>Eukaryota</taxon>
        <taxon>Fungi</taxon>
        <taxon>Dikarya</taxon>
        <taxon>Ascomycota</taxon>
        <taxon>Pezizomycotina</taxon>
        <taxon>Eurotiomycetes</taxon>
        <taxon>Eurotiomycetidae</taxon>
        <taxon>Onygenales</taxon>
        <taxon>Ajellomycetaceae</taxon>
        <taxon>Blastomyces</taxon>
    </lineage>
</organism>
<dbReference type="Proteomes" id="UP000002039">
    <property type="component" value="Unassembled WGS sequence"/>
</dbReference>
<name>A0ABX2VUE3_AJEDR</name>
<evidence type="ECO:0000313" key="1">
    <source>
        <dbReference type="EMBL" id="OAT00793.1"/>
    </source>
</evidence>
<dbReference type="RefSeq" id="XP_045280520.1">
    <property type="nucleotide sequence ID" value="XM_045419237.1"/>
</dbReference>
<gene>
    <name evidence="1" type="ORF">BDCG_03601</name>
</gene>
<keyword evidence="2" id="KW-1185">Reference proteome</keyword>
<reference evidence="2" key="1">
    <citation type="journal article" date="2015" name="PLoS Genet.">
        <title>The dynamic genome and transcriptome of the human fungal pathogen Blastomyces and close relative Emmonsia.</title>
        <authorList>
            <person name="Munoz J.F."/>
            <person name="Gauthier G.M."/>
            <person name="Desjardins C.A."/>
            <person name="Gallo J.E."/>
            <person name="Holder J."/>
            <person name="Sullivan T.D."/>
            <person name="Marty A.J."/>
            <person name="Carmen J.C."/>
            <person name="Chen Z."/>
            <person name="Ding L."/>
            <person name="Gujja S."/>
            <person name="Magrini V."/>
            <person name="Misas E."/>
            <person name="Mitreva M."/>
            <person name="Priest M."/>
            <person name="Saif S."/>
            <person name="Whiston E.A."/>
            <person name="Young S."/>
            <person name="Zeng Q."/>
            <person name="Goldman W.E."/>
            <person name="Mardis E.R."/>
            <person name="Taylor J.W."/>
            <person name="McEwen J.G."/>
            <person name="Clay O.K."/>
            <person name="Klein B.S."/>
            <person name="Cuomo C.A."/>
        </authorList>
    </citation>
    <scope>NUCLEOTIDE SEQUENCE [LARGE SCALE GENOMIC DNA]</scope>
    <source>
        <strain evidence="2">ER-3 / ATCC MYA-2586</strain>
    </source>
</reference>
<dbReference type="EMBL" id="EQ999975">
    <property type="protein sequence ID" value="OAT00793.1"/>
    <property type="molecule type" value="Genomic_DNA"/>
</dbReference>
<protein>
    <submittedName>
        <fullName evidence="1">Uncharacterized protein</fullName>
    </submittedName>
</protein>
<accession>A0ABX2VUE3</accession>